<dbReference type="AlphaFoldDB" id="A0A8S1RH45"/>
<proteinExistence type="predicted"/>
<comment type="caution">
    <text evidence="2">The sequence shown here is derived from an EMBL/GenBank/DDBJ whole genome shotgun (WGS) entry which is preliminary data.</text>
</comment>
<reference evidence="2" key="1">
    <citation type="submission" date="2021-01" db="EMBL/GenBank/DDBJ databases">
        <authorList>
            <consortium name="Genoscope - CEA"/>
            <person name="William W."/>
        </authorList>
    </citation>
    <scope>NUCLEOTIDE SEQUENCE</scope>
</reference>
<feature type="coiled-coil region" evidence="1">
    <location>
        <begin position="250"/>
        <end position="277"/>
    </location>
</feature>
<evidence type="ECO:0000313" key="3">
    <source>
        <dbReference type="Proteomes" id="UP000692954"/>
    </source>
</evidence>
<gene>
    <name evidence="2" type="ORF">PSON_ATCC_30995.1.T1780039</name>
</gene>
<evidence type="ECO:0000256" key="1">
    <source>
        <dbReference type="SAM" id="Coils"/>
    </source>
</evidence>
<sequence length="321" mass="38813">MKNLPDREKALIEETCIKIQSQIKRIIKSREVKNYSLKQVGIKNQDQIIYQFLIIRKIIYIIRHILNYFKQIRLSIRGSKSQQSDAKLTRNHQGRQQEEDLNEKSFAIIQNIEEKADTRATFCLFRVILDPILLQLSKCAILIKEYLEEKFQEKEIDYESMLIAIYEKSLTFKPSINPISEHYNNNQIKRKLRIIFIIIFSIRENELYRKKELTNYKIENLNQEKIMKDIQECTFKLKQYQKKNFQMQLIDYIKQRIDKEQRKEQNEQNQRKKSKNIVNVHFILKLIIQYLKLNLLEQEDIGKQQKELEEQMIEGIQLIQN</sequence>
<evidence type="ECO:0000313" key="2">
    <source>
        <dbReference type="EMBL" id="CAD8127606.1"/>
    </source>
</evidence>
<accession>A0A8S1RH45</accession>
<dbReference type="Proteomes" id="UP000692954">
    <property type="component" value="Unassembled WGS sequence"/>
</dbReference>
<protein>
    <submittedName>
        <fullName evidence="2">Uncharacterized protein</fullName>
    </submittedName>
</protein>
<name>A0A8S1RH45_9CILI</name>
<keyword evidence="3" id="KW-1185">Reference proteome</keyword>
<organism evidence="2 3">
    <name type="scientific">Paramecium sonneborni</name>
    <dbReference type="NCBI Taxonomy" id="65129"/>
    <lineage>
        <taxon>Eukaryota</taxon>
        <taxon>Sar</taxon>
        <taxon>Alveolata</taxon>
        <taxon>Ciliophora</taxon>
        <taxon>Intramacronucleata</taxon>
        <taxon>Oligohymenophorea</taxon>
        <taxon>Peniculida</taxon>
        <taxon>Parameciidae</taxon>
        <taxon>Paramecium</taxon>
    </lineage>
</organism>
<keyword evidence="1" id="KW-0175">Coiled coil</keyword>
<dbReference type="EMBL" id="CAJJDN010000178">
    <property type="protein sequence ID" value="CAD8127606.1"/>
    <property type="molecule type" value="Genomic_DNA"/>
</dbReference>